<protein>
    <submittedName>
        <fullName evidence="2">Uncharacterized protein</fullName>
    </submittedName>
</protein>
<feature type="region of interest" description="Disordered" evidence="1">
    <location>
        <begin position="1058"/>
        <end position="1083"/>
    </location>
</feature>
<sequence length="1197" mass="133947">MGLGRLFKDLTEIPSKLHVTPLSRNKNRNKNHEETNFAPSDIEPPLSPKITPLPGKRGHNPMTEQPVSHRATITGTNTRSYLPTTYMNLDRETTVHLKTKEICAVDFDYWFNQLNHFSKYHNTEGTGTSFVYPSGFSDSSVSFSNDILEEATTSFGNLLIKDSGAQGWIGHALSRHGPGTIERCLENAQLKYSDKLYYNARRLQMSLLYSSSIVDDMYYRFETMIGVMWLMRNFRYKIAQIFIANARTRSEEPKIKPCCFQELGRKLLLVMRSGPLDEQSAGITESVDHNGYADKSHLANPDVIKDYLVSEIRFKDMVADLRRRFFYDGQSQMQNIDRVVCRGLASDSSNCLSCSVSEGSPDPFESTKETDGARFKCHHRTSFSVDWDPLKFMDSQYGSIRTLLGKVVTLTGSAICAHATTCQDYIRTVWPSSGPILLAALEEALKMANNKSAPKTPYHATVRQDDVEVYVRLPLDSSPDGLHHRMVTACGSKARLVEIAQQFCWLGAALGASGPEEQIHYAESSIAYFERSSVFAIWFDTKPLRPDENCCWLPLFGNAVIAAGFPIPPRQGEIGLEVSVDTIAGILGIQHAVEYNGGVVMKGFSSLLVPVAKNDRTIQWHLITNESPDIRLSYQDGLRRCKDRLMRDVVGLDAIRTTRAIVGWINFTGATLGFQQFGVGQADFALGAKDGKCHFQRNGPYKNIISAAEKTPVVLYDTFERRAWLVPAANVILHLAQHRHWLEPYEFRGKRVKLFSATTSHGSAREILLQNAKNQLSDDEEYTFKDLVLNIWSLLEFLLDQNVQSDCTRGAPIRGTTRDVIQGFEFKAISEERSPFHRKHAYIQKSSSGWTNLVRDIDALVLFASGFEDIIRPTPEIRGLCHYWQSVPKSRDYLAASVKSLQDLYDVAGCRLSKEFLTYTHLQWHRGSSILFEPCKTPNSYRCSCNRLQQIVGPVSVGRVVPPGLLQDEGAVIFGRDGNLLSELALAQQPCETTLYSQPNISLGPGETFGIPEEPEEDQCTVSDSEPSSPVAEGSEATAPPRVSLVLENSPVGLERTFPDWEQSNSSQNWNSTFKDESTSVNSDINDRYGSELYEKGKCPVYRLPETVDDSTTEQEHTETKDMQSADKTEEHQPGILPEPPGLSQPTERLFPQTPSDCSDTSSGPEKVGSFGKMSGFRLSMTVKAIKTRSPEKMVVR</sequence>
<feature type="region of interest" description="Disordered" evidence="1">
    <location>
        <begin position="1107"/>
        <end position="1173"/>
    </location>
</feature>
<name>A0A6A6B4P7_9PEZI</name>
<dbReference type="GeneID" id="54300874"/>
<feature type="compositionally biased region" description="Polar residues" evidence="1">
    <location>
        <begin position="1153"/>
        <end position="1164"/>
    </location>
</feature>
<gene>
    <name evidence="2" type="ORF">K452DRAFT_310970</name>
</gene>
<proteinExistence type="predicted"/>
<dbReference type="RefSeq" id="XP_033394723.1">
    <property type="nucleotide sequence ID" value="XM_033543377.1"/>
</dbReference>
<dbReference type="Proteomes" id="UP000799438">
    <property type="component" value="Unassembled WGS sequence"/>
</dbReference>
<keyword evidence="3" id="KW-1185">Reference proteome</keyword>
<organism evidence="2 3">
    <name type="scientific">Aplosporella prunicola CBS 121167</name>
    <dbReference type="NCBI Taxonomy" id="1176127"/>
    <lineage>
        <taxon>Eukaryota</taxon>
        <taxon>Fungi</taxon>
        <taxon>Dikarya</taxon>
        <taxon>Ascomycota</taxon>
        <taxon>Pezizomycotina</taxon>
        <taxon>Dothideomycetes</taxon>
        <taxon>Dothideomycetes incertae sedis</taxon>
        <taxon>Botryosphaeriales</taxon>
        <taxon>Aplosporellaceae</taxon>
        <taxon>Aplosporella</taxon>
    </lineage>
</organism>
<evidence type="ECO:0000256" key="1">
    <source>
        <dbReference type="SAM" id="MobiDB-lite"/>
    </source>
</evidence>
<accession>A0A6A6B4P7</accession>
<feature type="compositionally biased region" description="Basic and acidic residues" evidence="1">
    <location>
        <begin position="1114"/>
        <end position="1133"/>
    </location>
</feature>
<feature type="region of interest" description="Disordered" evidence="1">
    <location>
        <begin position="997"/>
        <end position="1044"/>
    </location>
</feature>
<dbReference type="OrthoDB" id="1577640at2759"/>
<feature type="compositionally biased region" description="Low complexity" evidence="1">
    <location>
        <begin position="1063"/>
        <end position="1072"/>
    </location>
</feature>
<evidence type="ECO:0000313" key="3">
    <source>
        <dbReference type="Proteomes" id="UP000799438"/>
    </source>
</evidence>
<evidence type="ECO:0000313" key="2">
    <source>
        <dbReference type="EMBL" id="KAF2139010.1"/>
    </source>
</evidence>
<reference evidence="2" key="1">
    <citation type="journal article" date="2020" name="Stud. Mycol.">
        <title>101 Dothideomycetes genomes: a test case for predicting lifestyles and emergence of pathogens.</title>
        <authorList>
            <person name="Haridas S."/>
            <person name="Albert R."/>
            <person name="Binder M."/>
            <person name="Bloem J."/>
            <person name="Labutti K."/>
            <person name="Salamov A."/>
            <person name="Andreopoulos B."/>
            <person name="Baker S."/>
            <person name="Barry K."/>
            <person name="Bills G."/>
            <person name="Bluhm B."/>
            <person name="Cannon C."/>
            <person name="Castanera R."/>
            <person name="Culley D."/>
            <person name="Daum C."/>
            <person name="Ezra D."/>
            <person name="Gonzalez J."/>
            <person name="Henrissat B."/>
            <person name="Kuo A."/>
            <person name="Liang C."/>
            <person name="Lipzen A."/>
            <person name="Lutzoni F."/>
            <person name="Magnuson J."/>
            <person name="Mondo S."/>
            <person name="Nolan M."/>
            <person name="Ohm R."/>
            <person name="Pangilinan J."/>
            <person name="Park H.-J."/>
            <person name="Ramirez L."/>
            <person name="Alfaro M."/>
            <person name="Sun H."/>
            <person name="Tritt A."/>
            <person name="Yoshinaga Y."/>
            <person name="Zwiers L.-H."/>
            <person name="Turgeon B."/>
            <person name="Goodwin S."/>
            <person name="Spatafora J."/>
            <person name="Crous P."/>
            <person name="Grigoriev I."/>
        </authorList>
    </citation>
    <scope>NUCLEOTIDE SEQUENCE</scope>
    <source>
        <strain evidence="2">CBS 121167</strain>
    </source>
</reference>
<dbReference type="EMBL" id="ML995494">
    <property type="protein sequence ID" value="KAF2139010.1"/>
    <property type="molecule type" value="Genomic_DNA"/>
</dbReference>
<dbReference type="AlphaFoldDB" id="A0A6A6B4P7"/>
<feature type="region of interest" description="Disordered" evidence="1">
    <location>
        <begin position="18"/>
        <end position="65"/>
    </location>
</feature>